<keyword evidence="1" id="KW-1133">Transmembrane helix</keyword>
<evidence type="ECO:0000313" key="2">
    <source>
        <dbReference type="EMBL" id="KAL2545310.1"/>
    </source>
</evidence>
<accession>A0ABD1W6M3</accession>
<reference evidence="3" key="1">
    <citation type="submission" date="2024-07" db="EMBL/GenBank/DDBJ databases">
        <title>Two chromosome-level genome assemblies of Korean endemic species Abeliophyllum distichum and Forsythia ovata (Oleaceae).</title>
        <authorList>
            <person name="Jang H."/>
        </authorList>
    </citation>
    <scope>NUCLEOTIDE SEQUENCE [LARGE SCALE GENOMIC DNA]</scope>
</reference>
<protein>
    <submittedName>
        <fullName evidence="2">Uncharacterized protein</fullName>
    </submittedName>
</protein>
<organism evidence="2 3">
    <name type="scientific">Forsythia ovata</name>
    <dbReference type="NCBI Taxonomy" id="205694"/>
    <lineage>
        <taxon>Eukaryota</taxon>
        <taxon>Viridiplantae</taxon>
        <taxon>Streptophyta</taxon>
        <taxon>Embryophyta</taxon>
        <taxon>Tracheophyta</taxon>
        <taxon>Spermatophyta</taxon>
        <taxon>Magnoliopsida</taxon>
        <taxon>eudicotyledons</taxon>
        <taxon>Gunneridae</taxon>
        <taxon>Pentapetalae</taxon>
        <taxon>asterids</taxon>
        <taxon>lamiids</taxon>
        <taxon>Lamiales</taxon>
        <taxon>Oleaceae</taxon>
        <taxon>Forsythieae</taxon>
        <taxon>Forsythia</taxon>
    </lineage>
</organism>
<feature type="transmembrane region" description="Helical" evidence="1">
    <location>
        <begin position="106"/>
        <end position="125"/>
    </location>
</feature>
<evidence type="ECO:0000256" key="1">
    <source>
        <dbReference type="SAM" id="Phobius"/>
    </source>
</evidence>
<dbReference type="AlphaFoldDB" id="A0ABD1W6M3"/>
<comment type="caution">
    <text evidence="2">The sequence shown here is derived from an EMBL/GenBank/DDBJ whole genome shotgun (WGS) entry which is preliminary data.</text>
</comment>
<sequence length="126" mass="14189">MLPFLESKVIWTRNSGLFDSWSLWVLEDFFPHKKLSKSKNPCTGDDAGAWEFKSGLAADSQVEVVIKKREVDIGISSALLTGVEETRTEASQPPMKQSWKCGGREVICLFVVVSCIIWLNIGHVFW</sequence>
<keyword evidence="3" id="KW-1185">Reference proteome</keyword>
<keyword evidence="1" id="KW-0812">Transmembrane</keyword>
<dbReference type="EMBL" id="JBFOLJ010000004">
    <property type="protein sequence ID" value="KAL2545310.1"/>
    <property type="molecule type" value="Genomic_DNA"/>
</dbReference>
<gene>
    <name evidence="2" type="ORF">Fot_14543</name>
</gene>
<evidence type="ECO:0000313" key="3">
    <source>
        <dbReference type="Proteomes" id="UP001604277"/>
    </source>
</evidence>
<name>A0ABD1W6M3_9LAMI</name>
<keyword evidence="1" id="KW-0472">Membrane</keyword>
<dbReference type="Proteomes" id="UP001604277">
    <property type="component" value="Unassembled WGS sequence"/>
</dbReference>
<proteinExistence type="predicted"/>